<organism evidence="2 3">
    <name type="scientific">Plasmodium malariae</name>
    <dbReference type="NCBI Taxonomy" id="5858"/>
    <lineage>
        <taxon>Eukaryota</taxon>
        <taxon>Sar</taxon>
        <taxon>Alveolata</taxon>
        <taxon>Apicomplexa</taxon>
        <taxon>Aconoidasida</taxon>
        <taxon>Haemosporida</taxon>
        <taxon>Plasmodiidae</taxon>
        <taxon>Plasmodium</taxon>
        <taxon>Plasmodium (Plasmodium)</taxon>
    </lineage>
</organism>
<dbReference type="InterPro" id="IPR037282">
    <property type="entry name" value="CapZ_alpha/beta"/>
</dbReference>
<name>A0A1A8WM82_PLAMA</name>
<accession>A0A1A8WM82</accession>
<comment type="similarity">
    <text evidence="1">Belongs to the F-actin-capping protein alpha subunit family.</text>
</comment>
<dbReference type="AlphaFoldDB" id="A0A1A8WM82"/>
<comment type="function">
    <text evidence="1">F-actin-capping proteins bind in a Ca(2+)-independent manner to the fast growing ends of actin filaments (barbed end) thereby blocking the exchange of subunits at these ends. Unlike other capping proteins (such as gelsolin and severin), these proteins do not sever actin filaments.</text>
</comment>
<protein>
    <recommendedName>
        <fullName evidence="1">F-actin-capping protein subunit alpha</fullName>
    </recommendedName>
</protein>
<keyword evidence="1" id="KW-0009">Actin-binding</keyword>
<reference evidence="3" key="1">
    <citation type="submission" date="2016-05" db="EMBL/GenBank/DDBJ databases">
        <authorList>
            <person name="Naeem Raeece"/>
        </authorList>
    </citation>
    <scope>NUCLEOTIDE SEQUENCE [LARGE SCALE GENOMIC DNA]</scope>
</reference>
<dbReference type="VEuPathDB" id="PlasmoDB:PmUG01_10016000"/>
<evidence type="ECO:0000256" key="1">
    <source>
        <dbReference type="RuleBase" id="RU365077"/>
    </source>
</evidence>
<dbReference type="GO" id="GO:0051016">
    <property type="term" value="P:barbed-end actin filament capping"/>
    <property type="evidence" value="ECO:0007669"/>
    <property type="project" value="UniProtKB-UniRule"/>
</dbReference>
<sequence>IKTLFGSSATIQNSIEDAISNYNEKNFVIICEQSKINNSYVHPKLKILATVNHLKRKVTGTTELKELNYPQELESYR</sequence>
<dbReference type="GO" id="GO:0003779">
    <property type="term" value="F:actin binding"/>
    <property type="evidence" value="ECO:0007669"/>
    <property type="project" value="UniProtKB-KW"/>
</dbReference>
<dbReference type="Gene3D" id="3.30.1140.60">
    <property type="entry name" value="F-actin capping protein, alpha subunit"/>
    <property type="match status" value="1"/>
</dbReference>
<dbReference type="GO" id="GO:0008290">
    <property type="term" value="C:F-actin capping protein complex"/>
    <property type="evidence" value="ECO:0007669"/>
    <property type="project" value="UniProtKB-UniRule"/>
</dbReference>
<keyword evidence="1" id="KW-0117">Actin capping</keyword>
<dbReference type="InterPro" id="IPR042489">
    <property type="entry name" value="CapZ_alpha_1"/>
</dbReference>
<comment type="subunit">
    <text evidence="1">Heterodimer of an alpha and a beta subunit.</text>
</comment>
<evidence type="ECO:0000313" key="3">
    <source>
        <dbReference type="Proteomes" id="UP000078597"/>
    </source>
</evidence>
<dbReference type="SUPFAM" id="SSF90096">
    <property type="entry name" value="Subunits of heterodimeric actin filament capping protein Capz"/>
    <property type="match status" value="1"/>
</dbReference>
<gene>
    <name evidence="2" type="ORF">PMALA_041790</name>
</gene>
<dbReference type="InterPro" id="IPR002189">
    <property type="entry name" value="CapZ_alpha"/>
</dbReference>
<proteinExistence type="inferred from homology"/>
<dbReference type="Proteomes" id="UP000078597">
    <property type="component" value="Unassembled WGS sequence"/>
</dbReference>
<feature type="non-terminal residue" evidence="2">
    <location>
        <position position="1"/>
    </location>
</feature>
<evidence type="ECO:0000313" key="2">
    <source>
        <dbReference type="EMBL" id="SBS94028.1"/>
    </source>
</evidence>
<dbReference type="EMBL" id="FLQW01002723">
    <property type="protein sequence ID" value="SBS94028.1"/>
    <property type="molecule type" value="Genomic_DNA"/>
</dbReference>
<dbReference type="Pfam" id="PF01267">
    <property type="entry name" value="F-actin_cap_A"/>
    <property type="match status" value="1"/>
</dbReference>